<comment type="caution">
    <text evidence="2">The sequence shown here is derived from an EMBL/GenBank/DDBJ whole genome shotgun (WGS) entry which is preliminary data.</text>
</comment>
<feature type="chain" id="PRO_5018077692" evidence="1">
    <location>
        <begin position="18"/>
        <end position="122"/>
    </location>
</feature>
<proteinExistence type="predicted"/>
<protein>
    <submittedName>
        <fullName evidence="2">Uncharacterized protein</fullName>
    </submittedName>
</protein>
<feature type="signal peptide" evidence="1">
    <location>
        <begin position="1"/>
        <end position="17"/>
    </location>
</feature>
<keyword evidence="1" id="KW-0732">Signal</keyword>
<name>A0A3L0VSP9_ECOLX</name>
<evidence type="ECO:0000313" key="2">
    <source>
        <dbReference type="EMBL" id="MHO02952.1"/>
    </source>
</evidence>
<sequence length="122" mass="13263">MKKYLACLLFVSFFSHAGTALDSALKPWSPSQIQQNGDVLQIVLPQAKITDGLYKSVITMGLCPVVWEGKAGDLKGVTEVALLNQFGKQGYVVEEVISTCTEMGKLTGAESDTYLLGKTRLY</sequence>
<dbReference type="AlphaFoldDB" id="A0A3L0VSP9"/>
<gene>
    <name evidence="2" type="ORF">D9F05_00905</name>
</gene>
<accession>A0A3L0VSP9</accession>
<evidence type="ECO:0000256" key="1">
    <source>
        <dbReference type="SAM" id="SignalP"/>
    </source>
</evidence>
<reference evidence="2" key="1">
    <citation type="submission" date="2018-10" db="EMBL/GenBank/DDBJ databases">
        <authorList>
            <consortium name="NARMS: The National Antimicrobial Resistance Monitoring System"/>
        </authorList>
    </citation>
    <scope>NUCLEOTIDE SEQUENCE [LARGE SCALE GENOMIC DNA]</scope>
    <source>
        <strain evidence="2">CVM N17EC0388</strain>
    </source>
</reference>
<organism evidence="2">
    <name type="scientific">Escherichia coli</name>
    <dbReference type="NCBI Taxonomy" id="562"/>
    <lineage>
        <taxon>Bacteria</taxon>
        <taxon>Pseudomonadati</taxon>
        <taxon>Pseudomonadota</taxon>
        <taxon>Gammaproteobacteria</taxon>
        <taxon>Enterobacterales</taxon>
        <taxon>Enterobacteriaceae</taxon>
        <taxon>Escherichia</taxon>
    </lineage>
</organism>
<dbReference type="EMBL" id="RNRV01000001">
    <property type="protein sequence ID" value="MHO02952.1"/>
    <property type="molecule type" value="Genomic_DNA"/>
</dbReference>